<feature type="non-terminal residue" evidence="10">
    <location>
        <position position="319"/>
    </location>
</feature>
<keyword evidence="6" id="KW-0413">Isomerase</keyword>
<dbReference type="GO" id="GO:0009252">
    <property type="term" value="P:peptidoglycan biosynthetic process"/>
    <property type="evidence" value="ECO:0007669"/>
    <property type="project" value="TreeGrafter"/>
</dbReference>
<dbReference type="GO" id="GO:0005829">
    <property type="term" value="C:cytosol"/>
    <property type="evidence" value="ECO:0007669"/>
    <property type="project" value="TreeGrafter"/>
</dbReference>
<comment type="similarity">
    <text evidence="2">Belongs to the phosphohexose mutase family.</text>
</comment>
<comment type="cofactor">
    <cofactor evidence="1">
        <name>Mg(2+)</name>
        <dbReference type="ChEBI" id="CHEBI:18420"/>
    </cofactor>
</comment>
<dbReference type="Pfam" id="PF02880">
    <property type="entry name" value="PGM_PMM_III"/>
    <property type="match status" value="1"/>
</dbReference>
<dbReference type="GO" id="GO:0004615">
    <property type="term" value="F:phosphomannomutase activity"/>
    <property type="evidence" value="ECO:0007669"/>
    <property type="project" value="TreeGrafter"/>
</dbReference>
<feature type="domain" description="Alpha-D-phosphohexomutase alpha/beta/alpha" evidence="8">
    <location>
        <begin position="148"/>
        <end position="243"/>
    </location>
</feature>
<evidence type="ECO:0000313" key="10">
    <source>
        <dbReference type="EMBL" id="KKN37757.1"/>
    </source>
</evidence>
<evidence type="ECO:0000256" key="5">
    <source>
        <dbReference type="ARBA" id="ARBA00022842"/>
    </source>
</evidence>
<dbReference type="InterPro" id="IPR005846">
    <property type="entry name" value="A-D-PHexomutase_a/b/a-III"/>
</dbReference>
<dbReference type="GO" id="GO:0005975">
    <property type="term" value="P:carbohydrate metabolic process"/>
    <property type="evidence" value="ECO:0007669"/>
    <property type="project" value="InterPro"/>
</dbReference>
<dbReference type="Pfam" id="PF02879">
    <property type="entry name" value="PGM_PMM_II"/>
    <property type="match status" value="1"/>
</dbReference>
<dbReference type="GO" id="GO:0000287">
    <property type="term" value="F:magnesium ion binding"/>
    <property type="evidence" value="ECO:0007669"/>
    <property type="project" value="InterPro"/>
</dbReference>
<dbReference type="FunFam" id="3.40.120.10:FF:000001">
    <property type="entry name" value="Phosphoglucosamine mutase"/>
    <property type="match status" value="1"/>
</dbReference>
<evidence type="ECO:0000256" key="2">
    <source>
        <dbReference type="ARBA" id="ARBA00010231"/>
    </source>
</evidence>
<accession>A0A0F9QL85</accession>
<dbReference type="AlphaFoldDB" id="A0A0F9QL85"/>
<dbReference type="Pfam" id="PF02878">
    <property type="entry name" value="PGM_PMM_I"/>
    <property type="match status" value="1"/>
</dbReference>
<dbReference type="GO" id="GO:0006048">
    <property type="term" value="P:UDP-N-acetylglucosamine biosynthetic process"/>
    <property type="evidence" value="ECO:0007669"/>
    <property type="project" value="TreeGrafter"/>
</dbReference>
<keyword evidence="4" id="KW-0479">Metal-binding</keyword>
<feature type="domain" description="Alpha-D-phosphohexomutase alpha/beta/alpha" evidence="7">
    <location>
        <begin position="2"/>
        <end position="128"/>
    </location>
</feature>
<dbReference type="InterPro" id="IPR016066">
    <property type="entry name" value="A-D-PHexomutase_CS"/>
</dbReference>
<evidence type="ECO:0000259" key="9">
    <source>
        <dbReference type="Pfam" id="PF02880"/>
    </source>
</evidence>
<dbReference type="EMBL" id="LAZR01001872">
    <property type="protein sequence ID" value="KKN37757.1"/>
    <property type="molecule type" value="Genomic_DNA"/>
</dbReference>
<dbReference type="PROSITE" id="PS00710">
    <property type="entry name" value="PGM_PMM"/>
    <property type="match status" value="1"/>
</dbReference>
<evidence type="ECO:0008006" key="11">
    <source>
        <dbReference type="Google" id="ProtNLM"/>
    </source>
</evidence>
<dbReference type="GO" id="GO:0008966">
    <property type="term" value="F:phosphoglucosamine mutase activity"/>
    <property type="evidence" value="ECO:0007669"/>
    <property type="project" value="TreeGrafter"/>
</dbReference>
<sequence>MFGTDGIRGITGQDLTADLATKLGNVAGSLLCEESDKVVIGRDTRGSGEMLENALTEGFVRQGIEVIKLGVIPTPAIAYITGKLGAVLGIVISASHNPSEYNGIKFFNSNGVKLSEDKERLIEDNLASFEKLGRRTNGKTTQAGGNDLYIEHLKEAVSIPLDGLKVMFDCANGAASLVGPRLFSELGVEVSAHACSPTADNINHECGSTYPQALQKNIKNGGFDVGIAFDGDADRAIAVDENGFLVDGDFIIAICAKNYHDKSLLKADNVVTTVMTNLGFHHAMQKMGIDVLVTDVGDKYVLDRMIEENANLGGEQSGH</sequence>
<dbReference type="InterPro" id="IPR005845">
    <property type="entry name" value="A-D-PHexomutase_a/b/a-II"/>
</dbReference>
<evidence type="ECO:0000259" key="8">
    <source>
        <dbReference type="Pfam" id="PF02879"/>
    </source>
</evidence>
<dbReference type="FunFam" id="3.40.120.10:FF:000003">
    <property type="entry name" value="Phosphoglucosamine mutase"/>
    <property type="match status" value="1"/>
</dbReference>
<dbReference type="InterPro" id="IPR005841">
    <property type="entry name" value="Alpha-D-phosphohexomutase_SF"/>
</dbReference>
<dbReference type="PANTHER" id="PTHR42946:SF1">
    <property type="entry name" value="PHOSPHOGLUCOMUTASE (ALPHA-D-GLUCOSE-1,6-BISPHOSPHATE-DEPENDENT)"/>
    <property type="match status" value="1"/>
</dbReference>
<dbReference type="SUPFAM" id="SSF53738">
    <property type="entry name" value="Phosphoglucomutase, first 3 domains"/>
    <property type="match status" value="3"/>
</dbReference>
<evidence type="ECO:0000256" key="3">
    <source>
        <dbReference type="ARBA" id="ARBA00022553"/>
    </source>
</evidence>
<protein>
    <recommendedName>
        <fullName evidence="11">Phosphoglucosamine mutase</fullName>
    </recommendedName>
</protein>
<evidence type="ECO:0000256" key="1">
    <source>
        <dbReference type="ARBA" id="ARBA00001946"/>
    </source>
</evidence>
<organism evidence="10">
    <name type="scientific">marine sediment metagenome</name>
    <dbReference type="NCBI Taxonomy" id="412755"/>
    <lineage>
        <taxon>unclassified sequences</taxon>
        <taxon>metagenomes</taxon>
        <taxon>ecological metagenomes</taxon>
    </lineage>
</organism>
<dbReference type="InterPro" id="IPR005844">
    <property type="entry name" value="A-D-PHexomutase_a/b/a-I"/>
</dbReference>
<dbReference type="PANTHER" id="PTHR42946">
    <property type="entry name" value="PHOSPHOHEXOSE MUTASE"/>
    <property type="match status" value="1"/>
</dbReference>
<keyword evidence="5" id="KW-0460">Magnesium</keyword>
<dbReference type="InterPro" id="IPR016055">
    <property type="entry name" value="A-D-PHexomutase_a/b/a-I/II/III"/>
</dbReference>
<evidence type="ECO:0000259" key="7">
    <source>
        <dbReference type="Pfam" id="PF02878"/>
    </source>
</evidence>
<dbReference type="InterPro" id="IPR050060">
    <property type="entry name" value="Phosphoglucosamine_mutase"/>
</dbReference>
<dbReference type="PRINTS" id="PR00509">
    <property type="entry name" value="PGMPMM"/>
</dbReference>
<name>A0A0F9QL85_9ZZZZ</name>
<evidence type="ECO:0000256" key="6">
    <source>
        <dbReference type="ARBA" id="ARBA00023235"/>
    </source>
</evidence>
<keyword evidence="3" id="KW-0597">Phosphoprotein</keyword>
<evidence type="ECO:0000256" key="4">
    <source>
        <dbReference type="ARBA" id="ARBA00022723"/>
    </source>
</evidence>
<gene>
    <name evidence="10" type="ORF">LCGC14_0760100</name>
</gene>
<reference evidence="10" key="1">
    <citation type="journal article" date="2015" name="Nature">
        <title>Complex archaea that bridge the gap between prokaryotes and eukaryotes.</title>
        <authorList>
            <person name="Spang A."/>
            <person name="Saw J.H."/>
            <person name="Jorgensen S.L."/>
            <person name="Zaremba-Niedzwiedzka K."/>
            <person name="Martijn J."/>
            <person name="Lind A.E."/>
            <person name="van Eijk R."/>
            <person name="Schleper C."/>
            <person name="Guy L."/>
            <person name="Ettema T.J."/>
        </authorList>
    </citation>
    <scope>NUCLEOTIDE SEQUENCE</scope>
</reference>
<comment type="caution">
    <text evidence="10">The sequence shown here is derived from an EMBL/GenBank/DDBJ whole genome shotgun (WGS) entry which is preliminary data.</text>
</comment>
<proteinExistence type="inferred from homology"/>
<feature type="domain" description="Alpha-D-phosphohexomutase alpha/beta/alpha" evidence="9">
    <location>
        <begin position="247"/>
        <end position="319"/>
    </location>
</feature>
<dbReference type="Gene3D" id="3.40.120.10">
    <property type="entry name" value="Alpha-D-Glucose-1,6-Bisphosphate, subunit A, domain 3"/>
    <property type="match status" value="3"/>
</dbReference>